<keyword evidence="4" id="KW-0808">Transferase</keyword>
<evidence type="ECO:0000259" key="9">
    <source>
        <dbReference type="Pfam" id="PF06974"/>
    </source>
</evidence>
<evidence type="ECO:0000256" key="2">
    <source>
        <dbReference type="ARBA" id="ARBA00005189"/>
    </source>
</evidence>
<feature type="domain" description="O-acyltransferase WSD1 C-terminal" evidence="9">
    <location>
        <begin position="324"/>
        <end position="458"/>
    </location>
</feature>
<evidence type="ECO:0000256" key="3">
    <source>
        <dbReference type="ARBA" id="ARBA00013244"/>
    </source>
</evidence>
<feature type="region of interest" description="Disordered" evidence="7">
    <location>
        <begin position="467"/>
        <end position="487"/>
    </location>
</feature>
<protein>
    <recommendedName>
        <fullName evidence="3">diacylglycerol O-acyltransferase</fullName>
        <ecNumber evidence="3">2.3.1.20</ecNumber>
    </recommendedName>
</protein>
<evidence type="ECO:0000256" key="1">
    <source>
        <dbReference type="ARBA" id="ARBA00004771"/>
    </source>
</evidence>
<dbReference type="Gene3D" id="3.30.559.10">
    <property type="entry name" value="Chloramphenicol acetyltransferase-like domain"/>
    <property type="match status" value="1"/>
</dbReference>
<reference evidence="10" key="1">
    <citation type="submission" date="2020-05" db="EMBL/GenBank/DDBJ databases">
        <authorList>
            <person name="Chiriac C."/>
            <person name="Salcher M."/>
            <person name="Ghai R."/>
            <person name="Kavagutti S V."/>
        </authorList>
    </citation>
    <scope>NUCLEOTIDE SEQUENCE</scope>
</reference>
<dbReference type="GO" id="GO:0001666">
    <property type="term" value="P:response to hypoxia"/>
    <property type="evidence" value="ECO:0007669"/>
    <property type="project" value="TreeGrafter"/>
</dbReference>
<gene>
    <name evidence="10" type="ORF">UFOPK3610_00048</name>
</gene>
<dbReference type="GO" id="GO:0019432">
    <property type="term" value="P:triglyceride biosynthetic process"/>
    <property type="evidence" value="ECO:0007669"/>
    <property type="project" value="UniProtKB-UniPathway"/>
</dbReference>
<dbReference type="SUPFAM" id="SSF52777">
    <property type="entry name" value="CoA-dependent acyltransferases"/>
    <property type="match status" value="2"/>
</dbReference>
<accession>A0A6J7FW00</accession>
<dbReference type="GO" id="GO:0051701">
    <property type="term" value="P:biological process involved in interaction with host"/>
    <property type="evidence" value="ECO:0007669"/>
    <property type="project" value="TreeGrafter"/>
</dbReference>
<dbReference type="PANTHER" id="PTHR31650">
    <property type="entry name" value="O-ACYLTRANSFERASE (WSD1-LIKE) FAMILY PROTEIN"/>
    <property type="match status" value="1"/>
</dbReference>
<evidence type="ECO:0000256" key="5">
    <source>
        <dbReference type="ARBA" id="ARBA00023315"/>
    </source>
</evidence>
<dbReference type="EMBL" id="CAFBMR010000001">
    <property type="protein sequence ID" value="CAB4899657.1"/>
    <property type="molecule type" value="Genomic_DNA"/>
</dbReference>
<feature type="domain" description="O-acyltransferase WSD1-like N-terminal" evidence="8">
    <location>
        <begin position="10"/>
        <end position="280"/>
    </location>
</feature>
<dbReference type="PANTHER" id="PTHR31650:SF1">
    <property type="entry name" value="WAX ESTER SYNTHASE_DIACYLGLYCEROL ACYLTRANSFERASE 4-RELATED"/>
    <property type="match status" value="1"/>
</dbReference>
<dbReference type="InterPro" id="IPR023213">
    <property type="entry name" value="CAT-like_dom_sf"/>
</dbReference>
<comment type="catalytic activity">
    <reaction evidence="6">
        <text>an acyl-CoA + a 1,2-diacyl-sn-glycerol = a triacyl-sn-glycerol + CoA</text>
        <dbReference type="Rhea" id="RHEA:10868"/>
        <dbReference type="ChEBI" id="CHEBI:17815"/>
        <dbReference type="ChEBI" id="CHEBI:57287"/>
        <dbReference type="ChEBI" id="CHEBI:58342"/>
        <dbReference type="ChEBI" id="CHEBI:64615"/>
        <dbReference type="EC" id="2.3.1.20"/>
    </reaction>
</comment>
<sequence length="487" mass="52221">MNESIGHQLTGWDAATWRTASGDPTLRSTVVALALFDSVPDWDRLRQRLERLTRLVPALRMKPLHGAVGLSAPRLGPDPDFDIDVHVRRYRLAGRGSWADVLQEARRMSLTDFDHDRALWEACLVEGLPGKRAALLLKLHHAIADGQATILIGMSLFEFTPEGNPMEPEIPQVPEPDAVSAPEVTLANLGDNFKRGAELVKGAATLFAGLAIGSVTDPVATWTKALEVAASVGRFTALPDGSMSPVMIGRGTTYHFAAFDLPFEGMRAVAKAHDRSVNDAFMAAVGAGLDRYHARHDQPVDELRFNVPISLRGDPGDRSGQAANAVTIARFLLPIAGLTVEERMESAHEQVDRWRAEPALRLADPLADVSWLVPVPILAQAAKTSDVTTSNVPGPPIPLYLAGARMVGVYPLVATIGAAVNVTMITYDGSAFVGLSADDRAVPDLDALVEDLRAGFAEVTGKPVGPWDPLAATHQGDGTPKARAVRQ</sequence>
<evidence type="ECO:0000256" key="7">
    <source>
        <dbReference type="SAM" id="MobiDB-lite"/>
    </source>
</evidence>
<dbReference type="InterPro" id="IPR045034">
    <property type="entry name" value="O-acyltransferase_WSD1-like"/>
</dbReference>
<evidence type="ECO:0000256" key="6">
    <source>
        <dbReference type="ARBA" id="ARBA00048109"/>
    </source>
</evidence>
<organism evidence="10">
    <name type="scientific">freshwater metagenome</name>
    <dbReference type="NCBI Taxonomy" id="449393"/>
    <lineage>
        <taxon>unclassified sequences</taxon>
        <taxon>metagenomes</taxon>
        <taxon>ecological metagenomes</taxon>
    </lineage>
</organism>
<dbReference type="UniPathway" id="UPA00282"/>
<dbReference type="AlphaFoldDB" id="A0A6J7FW00"/>
<dbReference type="EC" id="2.3.1.20" evidence="3"/>
<evidence type="ECO:0000256" key="4">
    <source>
        <dbReference type="ARBA" id="ARBA00022679"/>
    </source>
</evidence>
<dbReference type="GO" id="GO:0004144">
    <property type="term" value="F:diacylglycerol O-acyltransferase activity"/>
    <property type="evidence" value="ECO:0007669"/>
    <property type="project" value="UniProtKB-EC"/>
</dbReference>
<comment type="pathway">
    <text evidence="1">Glycerolipid metabolism; triacylglycerol biosynthesis.</text>
</comment>
<dbReference type="GO" id="GO:0005886">
    <property type="term" value="C:plasma membrane"/>
    <property type="evidence" value="ECO:0007669"/>
    <property type="project" value="TreeGrafter"/>
</dbReference>
<dbReference type="Pfam" id="PF03007">
    <property type="entry name" value="WS_DGAT_cat"/>
    <property type="match status" value="1"/>
</dbReference>
<dbReference type="InterPro" id="IPR009721">
    <property type="entry name" value="O-acyltransferase_WSD1_C"/>
</dbReference>
<evidence type="ECO:0000313" key="10">
    <source>
        <dbReference type="EMBL" id="CAB4899657.1"/>
    </source>
</evidence>
<comment type="pathway">
    <text evidence="2">Lipid metabolism.</text>
</comment>
<proteinExistence type="predicted"/>
<keyword evidence="5" id="KW-0012">Acyltransferase</keyword>
<dbReference type="InterPro" id="IPR004255">
    <property type="entry name" value="O-acyltransferase_WSD1_N"/>
</dbReference>
<evidence type="ECO:0000259" key="8">
    <source>
        <dbReference type="Pfam" id="PF03007"/>
    </source>
</evidence>
<name>A0A6J7FW00_9ZZZZ</name>
<dbReference type="Pfam" id="PF06974">
    <property type="entry name" value="WS_DGAT_C"/>
    <property type="match status" value="1"/>
</dbReference>
<dbReference type="GO" id="GO:0071731">
    <property type="term" value="P:response to nitric oxide"/>
    <property type="evidence" value="ECO:0007669"/>
    <property type="project" value="TreeGrafter"/>
</dbReference>
<dbReference type="Gene3D" id="3.30.559.30">
    <property type="entry name" value="Nonribosomal peptide synthetase, condensation domain"/>
    <property type="match status" value="1"/>
</dbReference>